<evidence type="ECO:0000313" key="17">
    <source>
        <dbReference type="RefSeq" id="NP_001187190.1"/>
    </source>
</evidence>
<evidence type="ECO:0000256" key="4">
    <source>
        <dbReference type="ARBA" id="ARBA00022859"/>
    </source>
</evidence>
<gene>
    <name evidence="17" type="primary">cd8b</name>
</gene>
<reference evidence="14" key="1">
    <citation type="submission" date="2010-10" db="EMBL/GenBank/DDBJ databases">
        <title>Channel catfish, Ictalurus punctatus, CD8 molecules.</title>
        <authorList>
            <person name="Quiniou S.M."/>
            <person name="Sahoo M."/>
            <person name="Bengten E."/>
            <person name="Wilson M."/>
        </authorList>
    </citation>
    <scope>NUCLEOTIDE SEQUENCE</scope>
</reference>
<feature type="chain" id="PRO_5011323917" evidence="12 17">
    <location>
        <begin position="19"/>
        <end position="210"/>
    </location>
</feature>
<evidence type="ECO:0000259" key="13">
    <source>
        <dbReference type="Pfam" id="PF07686"/>
    </source>
</evidence>
<dbReference type="GO" id="GO:0002250">
    <property type="term" value="P:adaptive immune response"/>
    <property type="evidence" value="ECO:0007669"/>
    <property type="project" value="UniProtKB-KW"/>
</dbReference>
<keyword evidence="5 11" id="KW-1133">Transmembrane helix</keyword>
<comment type="subcellular location">
    <subcellularLocation>
        <location evidence="1">Membrane</location>
        <topology evidence="1">Single-pass type I membrane protein</topology>
    </subcellularLocation>
</comment>
<keyword evidence="8" id="KW-1015">Disulfide bond</keyword>
<dbReference type="KEGG" id="ipu:100305022"/>
<evidence type="ECO:0000256" key="3">
    <source>
        <dbReference type="ARBA" id="ARBA00022729"/>
    </source>
</evidence>
<dbReference type="PANTHER" id="PTHR11292:SF7">
    <property type="entry name" value="T-CELL SURFACE GLYCOPROTEIN CD8 BETA CHAIN-RELATED"/>
    <property type="match status" value="1"/>
</dbReference>
<evidence type="ECO:0000256" key="8">
    <source>
        <dbReference type="ARBA" id="ARBA00023157"/>
    </source>
</evidence>
<keyword evidence="2 11" id="KW-0812">Transmembrane</keyword>
<keyword evidence="10" id="KW-0393">Immunoglobulin domain</keyword>
<dbReference type="GeneID" id="100305022"/>
<dbReference type="STRING" id="7998.ENSIPUP00000017526"/>
<evidence type="ECO:0000256" key="10">
    <source>
        <dbReference type="ARBA" id="ARBA00023319"/>
    </source>
</evidence>
<dbReference type="CTD" id="926"/>
<evidence type="ECO:0000256" key="6">
    <source>
        <dbReference type="ARBA" id="ARBA00023130"/>
    </source>
</evidence>
<keyword evidence="16" id="KW-1185">Reference proteome</keyword>
<proteinExistence type="evidence at transcript level"/>
<dbReference type="InterPro" id="IPR013106">
    <property type="entry name" value="Ig_V-set"/>
</dbReference>
<dbReference type="InterPro" id="IPR042414">
    <property type="entry name" value="CD8B"/>
</dbReference>
<dbReference type="OMA" id="SMILWPL"/>
<keyword evidence="4" id="KW-0391">Immunity</keyword>
<feature type="transmembrane region" description="Helical" evidence="11">
    <location>
        <begin position="169"/>
        <end position="192"/>
    </location>
</feature>
<dbReference type="PANTHER" id="PTHR11292">
    <property type="entry name" value="T-CELL SURFACE GLYCOPROTEIN CD8 BETA CHAIN"/>
    <property type="match status" value="1"/>
</dbReference>
<evidence type="ECO:0000256" key="12">
    <source>
        <dbReference type="SAM" id="SignalP"/>
    </source>
</evidence>
<organism evidence="14">
    <name type="scientific">Ictalurus punctatus</name>
    <name type="common">Channel catfish</name>
    <name type="synonym">Silurus punctatus</name>
    <dbReference type="NCBI Taxonomy" id="7998"/>
    <lineage>
        <taxon>Eukaryota</taxon>
        <taxon>Metazoa</taxon>
        <taxon>Chordata</taxon>
        <taxon>Craniata</taxon>
        <taxon>Vertebrata</taxon>
        <taxon>Euteleostomi</taxon>
        <taxon>Actinopterygii</taxon>
        <taxon>Neopterygii</taxon>
        <taxon>Teleostei</taxon>
        <taxon>Ostariophysi</taxon>
        <taxon>Siluriformes</taxon>
        <taxon>Ictaluridae</taxon>
        <taxon>Ictalurus</taxon>
    </lineage>
</organism>
<dbReference type="GO" id="GO:0016020">
    <property type="term" value="C:membrane"/>
    <property type="evidence" value="ECO:0007669"/>
    <property type="project" value="UniProtKB-SubCell"/>
</dbReference>
<dbReference type="Gene3D" id="2.60.40.10">
    <property type="entry name" value="Immunoglobulins"/>
    <property type="match status" value="1"/>
</dbReference>
<feature type="domain" description="Immunoglobulin V-set" evidence="13">
    <location>
        <begin position="28"/>
        <end position="114"/>
    </location>
</feature>
<evidence type="ECO:0000256" key="9">
    <source>
        <dbReference type="ARBA" id="ARBA00023180"/>
    </source>
</evidence>
<reference evidence="15 17" key="3">
    <citation type="journal article" date="2011" name="Fish Shellfish Immunol.">
        <title>Channel catfish CD8alpha and CD8beta co-receptors: characterization, expression and polymorphism.</title>
        <authorList>
            <person name="Quiniou S.M."/>
            <person name="Sahoo M."/>
            <person name="Edholm E.S."/>
            <person name="Bengten E."/>
            <person name="Wilson M."/>
        </authorList>
    </citation>
    <scope>NUCLEOTIDE SEQUENCE</scope>
</reference>
<dbReference type="RefSeq" id="NP_001187190.1">
    <property type="nucleotide sequence ID" value="NM_001200261.1"/>
</dbReference>
<keyword evidence="3 12" id="KW-0732">Signal</keyword>
<dbReference type="AlphaFoldDB" id="C1K8Z3"/>
<evidence type="ECO:0000256" key="11">
    <source>
        <dbReference type="SAM" id="Phobius"/>
    </source>
</evidence>
<dbReference type="Pfam" id="PF07686">
    <property type="entry name" value="V-set"/>
    <property type="match status" value="1"/>
</dbReference>
<reference evidence="17" key="4">
    <citation type="journal article" date="2012" name="BMC Genomics">
        <title>Efficient assembly and annotation of the transcriptome of catfish by RNA-Seq analysis of a doubled haploid homozygote.</title>
        <authorList>
            <person name="Liu S."/>
            <person name="Zhang Y."/>
            <person name="Zhou Z."/>
            <person name="Waldbieser G."/>
            <person name="Sun F."/>
            <person name="Lu J."/>
            <person name="Zhang J."/>
            <person name="Jiang Y."/>
            <person name="Zhang H."/>
            <person name="Wang X."/>
            <person name="Rajendran K.V."/>
            <person name="Khoo L."/>
            <person name="Kucuktas H."/>
            <person name="Peatman E."/>
            <person name="Liu Z."/>
        </authorList>
    </citation>
    <scope>NUCLEOTIDE SEQUENCE</scope>
</reference>
<dbReference type="GO" id="GO:0050776">
    <property type="term" value="P:regulation of immune response"/>
    <property type="evidence" value="ECO:0007669"/>
    <property type="project" value="InterPro"/>
</dbReference>
<evidence type="ECO:0000256" key="2">
    <source>
        <dbReference type="ARBA" id="ARBA00022692"/>
    </source>
</evidence>
<feature type="signal peptide" evidence="12">
    <location>
        <begin position="1"/>
        <end position="18"/>
    </location>
</feature>
<dbReference type="GO" id="GO:0009986">
    <property type="term" value="C:cell surface"/>
    <property type="evidence" value="ECO:0007669"/>
    <property type="project" value="TreeGrafter"/>
</dbReference>
<dbReference type="GO" id="GO:0042288">
    <property type="term" value="F:MHC class I protein binding"/>
    <property type="evidence" value="ECO:0007669"/>
    <property type="project" value="InterPro"/>
</dbReference>
<name>C1K8Z3_ICTPU</name>
<dbReference type="InterPro" id="IPR036179">
    <property type="entry name" value="Ig-like_dom_sf"/>
</dbReference>
<evidence type="ECO:0000313" key="15">
    <source>
        <dbReference type="EMBL" id="AED99296.1"/>
    </source>
</evidence>
<sequence>MTLNHIWSFLCFLTAASAVTVKYPSINGSETLNCECPDHQCQKVYWYRLLKNRDTPEFLMHTDVFNKANYAKNVEQNRFKTAFIDSTKGIFTLRITGIQEKDAGFYACLLISHNSAQDPKDLMPEGYSIRPGESIPTLPPTTVKNPKRVNRLPNICKSNHQSPKGCKSLVLWSGIAAVLLLVVILISTLYYFSRLPKKCRHRFAKKQQLR</sequence>
<dbReference type="EMBL" id="HQ446240">
    <property type="protein sequence ID" value="AED99296.1"/>
    <property type="molecule type" value="Genomic_DNA"/>
</dbReference>
<evidence type="ECO:0000256" key="1">
    <source>
        <dbReference type="ARBA" id="ARBA00004479"/>
    </source>
</evidence>
<reference evidence="15" key="2">
    <citation type="submission" date="2010-10" db="EMBL/GenBank/DDBJ databases">
        <authorList>
            <person name="Quiniou S."/>
            <person name="Sahoo M."/>
            <person name="Edholm E."/>
            <person name="Bengten E."/>
            <person name="Wilson M."/>
        </authorList>
    </citation>
    <scope>NUCLEOTIDE SEQUENCE</scope>
</reference>
<keyword evidence="7 11" id="KW-0472">Membrane</keyword>
<evidence type="ECO:0000256" key="5">
    <source>
        <dbReference type="ARBA" id="ARBA00022989"/>
    </source>
</evidence>
<reference evidence="16" key="5">
    <citation type="journal article" date="2016" name="Nat. Commun.">
        <title>The channel catfish genome sequence provides insights into the evolution of scale formation in teleosts.</title>
        <authorList>
            <person name="Liu Z."/>
            <person name="Liu S."/>
            <person name="Yao J."/>
            <person name="Bao L."/>
            <person name="Zhang J."/>
            <person name="Li Y."/>
            <person name="Jiang C."/>
            <person name="Sun L."/>
            <person name="Wang R."/>
            <person name="Zhang Y."/>
            <person name="Zhou T."/>
            <person name="Zeng Q."/>
            <person name="Fu Q."/>
            <person name="Gao S."/>
            <person name="Li N."/>
            <person name="Koren S."/>
            <person name="Jiang Y."/>
            <person name="Zimin A."/>
            <person name="Xu P."/>
            <person name="Phillippy A.M."/>
            <person name="Geng X."/>
            <person name="Song L."/>
            <person name="Sun F."/>
            <person name="Li C."/>
            <person name="Wang X."/>
            <person name="Chen A."/>
            <person name="Jin Y."/>
            <person name="Yuan Z."/>
            <person name="Yang Y."/>
            <person name="Tan S."/>
            <person name="Peatman E."/>
            <person name="Lu J."/>
            <person name="Qin Z."/>
            <person name="Dunham R."/>
            <person name="Li Z."/>
            <person name="Sonstegard T."/>
            <person name="Feng J."/>
            <person name="Danzmann R.G."/>
            <person name="Schroeder S."/>
            <person name="Scheffler B."/>
            <person name="Duke M.V."/>
            <person name="Ballard L."/>
            <person name="Kucuktas H."/>
            <person name="Kaltenboeck L."/>
            <person name="Liu H."/>
            <person name="Armbruster J."/>
            <person name="Xie Y."/>
            <person name="Kirby M.L."/>
            <person name="Tian Y."/>
            <person name="Flanagan M.E."/>
            <person name="Mu W."/>
            <person name="Waldbieser G.C."/>
        </authorList>
    </citation>
    <scope>NUCLEOTIDE SEQUENCE [LARGE SCALE GENOMIC DNA]</scope>
    <source>
        <strain evidence="16">SDA103</strain>
    </source>
</reference>
<dbReference type="InterPro" id="IPR013783">
    <property type="entry name" value="Ig-like_fold"/>
</dbReference>
<dbReference type="OrthoDB" id="9394844at2759"/>
<dbReference type="EMBL" id="FJ804170">
    <property type="protein sequence ID" value="ACN96561.2"/>
    <property type="molecule type" value="mRNA"/>
</dbReference>
<evidence type="ECO:0000313" key="16">
    <source>
        <dbReference type="Proteomes" id="UP000221080"/>
    </source>
</evidence>
<dbReference type="Proteomes" id="UP000221080">
    <property type="component" value="Chromosome 18"/>
</dbReference>
<evidence type="ECO:0000256" key="7">
    <source>
        <dbReference type="ARBA" id="ARBA00023136"/>
    </source>
</evidence>
<dbReference type="GO" id="GO:0015026">
    <property type="term" value="F:coreceptor activity"/>
    <property type="evidence" value="ECO:0007669"/>
    <property type="project" value="InterPro"/>
</dbReference>
<keyword evidence="9" id="KW-0325">Glycoprotein</keyword>
<keyword evidence="6" id="KW-1064">Adaptive immunity</keyword>
<protein>
    <submittedName>
        <fullName evidence="14 17">CD8 beta</fullName>
    </submittedName>
</protein>
<dbReference type="SUPFAM" id="SSF48726">
    <property type="entry name" value="Immunoglobulin"/>
    <property type="match status" value="1"/>
</dbReference>
<accession>C1K8Z3</accession>
<reference evidence="17" key="6">
    <citation type="submission" date="2025-04" db="UniProtKB">
        <authorList>
            <consortium name="RefSeq"/>
        </authorList>
    </citation>
    <scope>IDENTIFICATION</scope>
</reference>
<evidence type="ECO:0000313" key="14">
    <source>
        <dbReference type="EMBL" id="ACN96561.2"/>
    </source>
</evidence>